<protein>
    <submittedName>
        <fullName evidence="1">Uncharacterized protein</fullName>
    </submittedName>
</protein>
<dbReference type="AlphaFoldDB" id="A0AAW1T8L5"/>
<organism evidence="1 2">
    <name type="scientific">Apatococcus fuscideae</name>
    <dbReference type="NCBI Taxonomy" id="2026836"/>
    <lineage>
        <taxon>Eukaryota</taxon>
        <taxon>Viridiplantae</taxon>
        <taxon>Chlorophyta</taxon>
        <taxon>core chlorophytes</taxon>
        <taxon>Trebouxiophyceae</taxon>
        <taxon>Chlorellales</taxon>
        <taxon>Chlorellaceae</taxon>
        <taxon>Apatococcus</taxon>
    </lineage>
</organism>
<reference evidence="1 2" key="1">
    <citation type="journal article" date="2024" name="Nat. Commun.">
        <title>Phylogenomics reveals the evolutionary origins of lichenization in chlorophyte algae.</title>
        <authorList>
            <person name="Puginier C."/>
            <person name="Libourel C."/>
            <person name="Otte J."/>
            <person name="Skaloud P."/>
            <person name="Haon M."/>
            <person name="Grisel S."/>
            <person name="Petersen M."/>
            <person name="Berrin J.G."/>
            <person name="Delaux P.M."/>
            <person name="Dal Grande F."/>
            <person name="Keller J."/>
        </authorList>
    </citation>
    <scope>NUCLEOTIDE SEQUENCE [LARGE SCALE GENOMIC DNA]</scope>
    <source>
        <strain evidence="1 2">SAG 2523</strain>
    </source>
</reference>
<keyword evidence="2" id="KW-1185">Reference proteome</keyword>
<name>A0AAW1T8L5_9CHLO</name>
<comment type="caution">
    <text evidence="1">The sequence shown here is derived from an EMBL/GenBank/DDBJ whole genome shotgun (WGS) entry which is preliminary data.</text>
</comment>
<proteinExistence type="predicted"/>
<evidence type="ECO:0000313" key="2">
    <source>
        <dbReference type="Proteomes" id="UP001485043"/>
    </source>
</evidence>
<sequence>MPQEKSRRAIYKEYKHQWEDESHFPICLRSGDEFTRVAAETLLRHSPCHREQVASLLAAGGGSQGSGHDPRGEAMHTACVNMRVAEIEKWVNDTYQGRWLIEKVDRQRVKRQEAARDTLPDDLTCRLAHEAQKIRHKRIKKE</sequence>
<gene>
    <name evidence="1" type="ORF">WJX84_001992</name>
</gene>
<dbReference type="Proteomes" id="UP001485043">
    <property type="component" value="Unassembled WGS sequence"/>
</dbReference>
<dbReference type="EMBL" id="JALJOV010000191">
    <property type="protein sequence ID" value="KAK9866081.1"/>
    <property type="molecule type" value="Genomic_DNA"/>
</dbReference>
<accession>A0AAW1T8L5</accession>
<evidence type="ECO:0000313" key="1">
    <source>
        <dbReference type="EMBL" id="KAK9866081.1"/>
    </source>
</evidence>